<gene>
    <name evidence="6" type="ORF">ACFFH7_15410</name>
</gene>
<keyword evidence="7" id="KW-1185">Reference proteome</keyword>
<feature type="domain" description="O-methyltransferase C-terminal" evidence="4">
    <location>
        <begin position="115"/>
        <end position="318"/>
    </location>
</feature>
<name>A0ABV6MRE5_9PSEU</name>
<dbReference type="PANTHER" id="PTHR43712:SF2">
    <property type="entry name" value="O-METHYLTRANSFERASE CICE"/>
    <property type="match status" value="1"/>
</dbReference>
<dbReference type="InterPro" id="IPR029063">
    <property type="entry name" value="SAM-dependent_MTases_sf"/>
</dbReference>
<feature type="domain" description="O-methyltransferase dimerisation" evidence="5">
    <location>
        <begin position="17"/>
        <end position="93"/>
    </location>
</feature>
<dbReference type="Gene3D" id="1.10.10.10">
    <property type="entry name" value="Winged helix-like DNA-binding domain superfamily/Winged helix DNA-binding domain"/>
    <property type="match status" value="1"/>
</dbReference>
<dbReference type="InterPro" id="IPR036390">
    <property type="entry name" value="WH_DNA-bd_sf"/>
</dbReference>
<dbReference type="InterPro" id="IPR036388">
    <property type="entry name" value="WH-like_DNA-bd_sf"/>
</dbReference>
<dbReference type="EMBL" id="JBHLUD010000004">
    <property type="protein sequence ID" value="MFC0542885.1"/>
    <property type="molecule type" value="Genomic_DNA"/>
</dbReference>
<dbReference type="InterPro" id="IPR012967">
    <property type="entry name" value="COMT_dimerisation"/>
</dbReference>
<dbReference type="InterPro" id="IPR001077">
    <property type="entry name" value="COMT_C"/>
</dbReference>
<dbReference type="GO" id="GO:0008168">
    <property type="term" value="F:methyltransferase activity"/>
    <property type="evidence" value="ECO:0007669"/>
    <property type="project" value="UniProtKB-KW"/>
</dbReference>
<dbReference type="CDD" id="cd02440">
    <property type="entry name" value="AdoMet_MTases"/>
    <property type="match status" value="1"/>
</dbReference>
<dbReference type="RefSeq" id="WP_273941294.1">
    <property type="nucleotide sequence ID" value="NZ_CP097263.1"/>
</dbReference>
<keyword evidence="1 6" id="KW-0489">Methyltransferase</keyword>
<dbReference type="Pfam" id="PF00891">
    <property type="entry name" value="Methyltransf_2"/>
    <property type="match status" value="1"/>
</dbReference>
<keyword evidence="3" id="KW-0949">S-adenosyl-L-methionine</keyword>
<proteinExistence type="predicted"/>
<evidence type="ECO:0000256" key="1">
    <source>
        <dbReference type="ARBA" id="ARBA00022603"/>
    </source>
</evidence>
<accession>A0ABV6MRE5</accession>
<organism evidence="6 7">
    <name type="scientific">Kutzneria chonburiensis</name>
    <dbReference type="NCBI Taxonomy" id="1483604"/>
    <lineage>
        <taxon>Bacteria</taxon>
        <taxon>Bacillati</taxon>
        <taxon>Actinomycetota</taxon>
        <taxon>Actinomycetes</taxon>
        <taxon>Pseudonocardiales</taxon>
        <taxon>Pseudonocardiaceae</taxon>
        <taxon>Kutzneria</taxon>
    </lineage>
</organism>
<dbReference type="PANTHER" id="PTHR43712">
    <property type="entry name" value="PUTATIVE (AFU_ORTHOLOGUE AFUA_4G14580)-RELATED"/>
    <property type="match status" value="1"/>
</dbReference>
<dbReference type="InterPro" id="IPR016461">
    <property type="entry name" value="COMT-like"/>
</dbReference>
<comment type="caution">
    <text evidence="6">The sequence shown here is derived from an EMBL/GenBank/DDBJ whole genome shotgun (WGS) entry which is preliminary data.</text>
</comment>
<keyword evidence="2" id="KW-0808">Transferase</keyword>
<dbReference type="SUPFAM" id="SSF46785">
    <property type="entry name" value="Winged helix' DNA-binding domain"/>
    <property type="match status" value="1"/>
</dbReference>
<dbReference type="Pfam" id="PF08100">
    <property type="entry name" value="Dimerisation"/>
    <property type="match status" value="1"/>
</dbReference>
<dbReference type="GO" id="GO:0032259">
    <property type="term" value="P:methylation"/>
    <property type="evidence" value="ECO:0007669"/>
    <property type="project" value="UniProtKB-KW"/>
</dbReference>
<evidence type="ECO:0000313" key="6">
    <source>
        <dbReference type="EMBL" id="MFC0542885.1"/>
    </source>
</evidence>
<evidence type="ECO:0000259" key="4">
    <source>
        <dbReference type="Pfam" id="PF00891"/>
    </source>
</evidence>
<evidence type="ECO:0000256" key="2">
    <source>
        <dbReference type="ARBA" id="ARBA00022679"/>
    </source>
</evidence>
<evidence type="ECO:0000259" key="5">
    <source>
        <dbReference type="Pfam" id="PF08100"/>
    </source>
</evidence>
<reference evidence="6 7" key="1">
    <citation type="submission" date="2024-09" db="EMBL/GenBank/DDBJ databases">
        <authorList>
            <person name="Sun Q."/>
            <person name="Mori K."/>
        </authorList>
    </citation>
    <scope>NUCLEOTIDE SEQUENCE [LARGE SCALE GENOMIC DNA]</scope>
    <source>
        <strain evidence="6 7">TBRC 1432</strain>
    </source>
</reference>
<dbReference type="SUPFAM" id="SSF53335">
    <property type="entry name" value="S-adenosyl-L-methionine-dependent methyltransferases"/>
    <property type="match status" value="1"/>
</dbReference>
<sequence length="338" mass="36787">MTGIAQDTGTPAGIIRLGNAFCDAKALLTAVELGLFDTLHETGPLTEEDIRVRLTLHGRGLSDFLNLLTALELLVRDGEGRYGNATGADRYLVRGKSSYVGGFLERSNRNLYPAWGKLGEALRTGQQQSGSDFTAVTKNPHILRQFIGMMDALTQVLGPALIEAFDWSDFTSVLDVGGARGNLCSQIVKAQPHLAGNVLDLPEMEPFFDEHAAALGLTDKLTFHGGSFFERELPNADVVVLGHVLHDWDREQRGHLITKAFRAVNPGGALIVYDRMLDEDPRHVENLVISLDMLLVTDGGSEYTAAEVVEHATAAGFESITQEPLSDFDTIVVCRKAK</sequence>
<evidence type="ECO:0000313" key="7">
    <source>
        <dbReference type="Proteomes" id="UP001589810"/>
    </source>
</evidence>
<evidence type="ECO:0000256" key="3">
    <source>
        <dbReference type="ARBA" id="ARBA00022691"/>
    </source>
</evidence>
<dbReference type="PROSITE" id="PS51683">
    <property type="entry name" value="SAM_OMT_II"/>
    <property type="match status" value="1"/>
</dbReference>
<dbReference type="PIRSF" id="PIRSF005739">
    <property type="entry name" value="O-mtase"/>
    <property type="match status" value="1"/>
</dbReference>
<protein>
    <submittedName>
        <fullName evidence="6">Methyltransferase</fullName>
    </submittedName>
</protein>
<dbReference type="Gene3D" id="3.40.50.150">
    <property type="entry name" value="Vaccinia Virus protein VP39"/>
    <property type="match status" value="1"/>
</dbReference>
<dbReference type="Proteomes" id="UP001589810">
    <property type="component" value="Unassembled WGS sequence"/>
</dbReference>